<keyword evidence="7 8" id="KW-0472">Membrane</keyword>
<keyword evidence="4 8" id="KW-0812">Transmembrane</keyword>
<comment type="subcellular location">
    <subcellularLocation>
        <location evidence="8">Endoplasmic reticulum membrane</location>
        <topology evidence="8">Single-pass type I membrane protein</topology>
    </subcellularLocation>
    <subcellularLocation>
        <location evidence="1">Membrane</location>
        <topology evidence="1">Single-pass type I membrane protein</topology>
    </subcellularLocation>
</comment>
<evidence type="ECO:0000256" key="2">
    <source>
        <dbReference type="ARBA" id="ARBA00004922"/>
    </source>
</evidence>
<dbReference type="Pfam" id="PF23358">
    <property type="entry name" value="OST48_MD"/>
    <property type="match status" value="1"/>
</dbReference>
<dbReference type="UniPathway" id="UPA00378"/>
<feature type="signal peptide" evidence="8">
    <location>
        <begin position="1"/>
        <end position="19"/>
    </location>
</feature>
<dbReference type="GO" id="GO:0018279">
    <property type="term" value="P:protein N-linked glycosylation via asparagine"/>
    <property type="evidence" value="ECO:0007669"/>
    <property type="project" value="UniProtKB-UniRule"/>
</dbReference>
<dbReference type="OrthoDB" id="29105at2759"/>
<name>A0A367YED6_9ASCO</name>
<protein>
    <recommendedName>
        <fullName evidence="8">Dolichyl-diphosphooligosaccharide--protein glycosyltransferase subunit WBP1</fullName>
        <shortName evidence="8">Oligosaccharyl transferase subunit WBP1</shortName>
    </recommendedName>
</protein>
<dbReference type="Proteomes" id="UP000253472">
    <property type="component" value="Unassembled WGS sequence"/>
</dbReference>
<organism evidence="11 12">
    <name type="scientific">Candida viswanathii</name>
    <dbReference type="NCBI Taxonomy" id="5486"/>
    <lineage>
        <taxon>Eukaryota</taxon>
        <taxon>Fungi</taxon>
        <taxon>Dikarya</taxon>
        <taxon>Ascomycota</taxon>
        <taxon>Saccharomycotina</taxon>
        <taxon>Pichiomycetes</taxon>
        <taxon>Debaryomycetaceae</taxon>
        <taxon>Candida/Lodderomyces clade</taxon>
        <taxon>Candida</taxon>
    </lineage>
</organism>
<feature type="domain" description="OST48 N-terminal" evidence="9">
    <location>
        <begin position="29"/>
        <end position="256"/>
    </location>
</feature>
<feature type="transmembrane region" description="Helical" evidence="8">
    <location>
        <begin position="414"/>
        <end position="437"/>
    </location>
</feature>
<proteinExistence type="inferred from homology"/>
<dbReference type="GO" id="GO:0016740">
    <property type="term" value="F:transferase activity"/>
    <property type="evidence" value="ECO:0007669"/>
    <property type="project" value="UniProtKB-KW"/>
</dbReference>
<dbReference type="AlphaFoldDB" id="A0A367YED6"/>
<comment type="subunit">
    <text evidence="8">Component of the oligosaccharyltransferase (OST) complex.</text>
</comment>
<dbReference type="InterPro" id="IPR005013">
    <property type="entry name" value="DDOST_48_kDa_subunit"/>
</dbReference>
<evidence type="ECO:0000256" key="5">
    <source>
        <dbReference type="ARBA" id="ARBA00022824"/>
    </source>
</evidence>
<evidence type="ECO:0000256" key="6">
    <source>
        <dbReference type="ARBA" id="ARBA00022989"/>
    </source>
</evidence>
<evidence type="ECO:0000256" key="1">
    <source>
        <dbReference type="ARBA" id="ARBA00004479"/>
    </source>
</evidence>
<keyword evidence="5 8" id="KW-0256">Endoplasmic reticulum</keyword>
<comment type="pathway">
    <text evidence="2 8">Protein modification; protein glycosylation.</text>
</comment>
<dbReference type="STRING" id="5486.A0A367YED6"/>
<keyword evidence="8" id="KW-0732">Signal</keyword>
<evidence type="ECO:0000259" key="9">
    <source>
        <dbReference type="Pfam" id="PF03345"/>
    </source>
</evidence>
<evidence type="ECO:0000256" key="7">
    <source>
        <dbReference type="ARBA" id="ARBA00023136"/>
    </source>
</evidence>
<evidence type="ECO:0000256" key="4">
    <source>
        <dbReference type="ARBA" id="ARBA00022692"/>
    </source>
</evidence>
<evidence type="ECO:0000259" key="10">
    <source>
        <dbReference type="Pfam" id="PF23358"/>
    </source>
</evidence>
<evidence type="ECO:0000256" key="8">
    <source>
        <dbReference type="RuleBase" id="RU361142"/>
    </source>
</evidence>
<feature type="chain" id="PRO_5016480922" description="Dolichyl-diphosphooligosaccharide--protein glycosyltransferase subunit WBP1" evidence="8">
    <location>
        <begin position="20"/>
        <end position="447"/>
    </location>
</feature>
<gene>
    <name evidence="11" type="primary">WBP1_1</name>
    <name evidence="11" type="ORF">Cantr_10340</name>
</gene>
<accession>A0A367YED6</accession>
<dbReference type="Pfam" id="PF03345">
    <property type="entry name" value="OST48_N"/>
    <property type="match status" value="1"/>
</dbReference>
<evidence type="ECO:0000313" key="11">
    <source>
        <dbReference type="EMBL" id="RCK64040.1"/>
    </source>
</evidence>
<dbReference type="GO" id="GO:0008250">
    <property type="term" value="C:oligosaccharyltransferase complex"/>
    <property type="evidence" value="ECO:0007669"/>
    <property type="project" value="TreeGrafter"/>
</dbReference>
<dbReference type="PANTHER" id="PTHR10830">
    <property type="entry name" value="DOLICHYL-DIPHOSPHOOLIGOSACCHARIDE--PROTEIN GLYCOSYLTRANSFERASE 48 KDA SUBUNIT"/>
    <property type="match status" value="1"/>
</dbReference>
<evidence type="ECO:0000313" key="12">
    <source>
        <dbReference type="Proteomes" id="UP000253472"/>
    </source>
</evidence>
<dbReference type="PANTHER" id="PTHR10830:SF0">
    <property type="entry name" value="DOLICHYL-DIPHOSPHOOLIGOSACCHARIDE--PROTEIN GLYCOSYLTRANSFERASE 48 KDA SUBUNIT"/>
    <property type="match status" value="1"/>
</dbReference>
<keyword evidence="11" id="KW-0808">Transferase</keyword>
<reference evidence="11 12" key="1">
    <citation type="submission" date="2018-06" db="EMBL/GenBank/DDBJ databases">
        <title>Whole genome sequencing of Candida tropicalis (genome annotated by CSBL at Korea University).</title>
        <authorList>
            <person name="Ahn J."/>
        </authorList>
    </citation>
    <scope>NUCLEOTIDE SEQUENCE [LARGE SCALE GENOMIC DNA]</scope>
    <source>
        <strain evidence="11 12">ATCC 20962</strain>
    </source>
</reference>
<dbReference type="InterPro" id="IPR055459">
    <property type="entry name" value="OST48_MD"/>
</dbReference>
<dbReference type="EMBL" id="QLNQ01000023">
    <property type="protein sequence ID" value="RCK64040.1"/>
    <property type="molecule type" value="Genomic_DNA"/>
</dbReference>
<comment type="caution">
    <text evidence="11">The sequence shown here is derived from an EMBL/GenBank/DDBJ whole genome shotgun (WGS) entry which is preliminary data.</text>
</comment>
<comment type="function">
    <text evidence="8">Subunit of the oligosaccharyl transferase (OST) complex that catalyzes the initial transfer of a defined glycan (Glc(3)Man(9)GlcNAc(2) in eukaryotes) from the lipid carrier dolichol-pyrophosphate to an asparagine residue within an Asn-X-Ser/Thr consensus motif in nascent polypeptide chains, the first step in protein N-glycosylation. N-glycosylation occurs cotranslationally and the complex associates with the Sec61 complex at the channel-forming translocon complex that mediates protein translocation across the endoplasmic reticulum (ER).</text>
</comment>
<dbReference type="InterPro" id="IPR055457">
    <property type="entry name" value="OST48_N"/>
</dbReference>
<feature type="domain" description="OST48 middle" evidence="10">
    <location>
        <begin position="281"/>
        <end position="437"/>
    </location>
</feature>
<keyword evidence="6 8" id="KW-1133">Transmembrane helix</keyword>
<keyword evidence="12" id="KW-1185">Reference proteome</keyword>
<comment type="similarity">
    <text evidence="3 8">Belongs to the DDOST 48 kDa subunit family.</text>
</comment>
<sequence>MFKQFYIFLTCLLITIVSAQHAILNTENVLVLYDPELVPLNDTAKLTPAVSRFITYLSDKFSVTTSTYNDDDAQEISLFYEDFPKYQHIVFFPSSKKAIKLKEVLNQHNLLKFINEDGNVLVVGGSSGVLPDGIRGFLNEVGIYPAPKNFKYADHFNAKKKSGAVELKLENIVSSRLIKGDELIGAEYDGSAALISNNEHIFPIVRSSATGYTGKVGDVAMDTETTWTFGQQGYLAVGFQALNNARLVWLGSSSLLAVPELYQWCFQRQGKLKLQFVQHVKANEPDRPDPQLYRIKDQAIYTIGVSELVDGEWVPFKVENDEDQLQLSFKMLDPYQRLNLRPLGEVSSKKADASQLDTYAYYANFTVPDHHGMFTFELDYKRVGLSYLSDKRVVTVRHLANDEFKRSWDITNSWLYVASTALVIVAWFIFVVSYIYVGKPNTAKKNE</sequence>
<evidence type="ECO:0000256" key="3">
    <source>
        <dbReference type="ARBA" id="ARBA00008743"/>
    </source>
</evidence>